<dbReference type="NCBIfam" id="NF011101">
    <property type="entry name" value="PRK14528.1"/>
    <property type="match status" value="1"/>
</dbReference>
<dbReference type="GO" id="GO:0019205">
    <property type="term" value="F:nucleobase-containing compound kinase activity"/>
    <property type="evidence" value="ECO:0007669"/>
    <property type="project" value="InterPro"/>
</dbReference>
<dbReference type="NCBIfam" id="NF001381">
    <property type="entry name" value="PRK00279.1-3"/>
    <property type="match status" value="1"/>
</dbReference>
<dbReference type="CDD" id="cd01428">
    <property type="entry name" value="ADK"/>
    <property type="match status" value="1"/>
</dbReference>
<dbReference type="NCBIfam" id="NF011104">
    <property type="entry name" value="PRK14531.1"/>
    <property type="match status" value="1"/>
</dbReference>
<dbReference type="Pfam" id="PF00406">
    <property type="entry name" value="ADK"/>
    <property type="match status" value="1"/>
</dbReference>
<dbReference type="PROSITE" id="PS00113">
    <property type="entry name" value="ADENYLATE_KINASE"/>
    <property type="match status" value="1"/>
</dbReference>
<evidence type="ECO:0000256" key="2">
    <source>
        <dbReference type="ARBA" id="ARBA00022741"/>
    </source>
</evidence>
<gene>
    <name evidence="4" type="ORF">S01H1_08784</name>
</gene>
<proteinExistence type="inferred from homology"/>
<dbReference type="EMBL" id="BARS01004494">
    <property type="protein sequence ID" value="GAF79092.1"/>
    <property type="molecule type" value="Genomic_DNA"/>
</dbReference>
<sequence>MRIILLGGPGAGKGTQAVKLKEHYKIPHISTGEVLREARAAGTELGKKAAEYMDAGKLVPDSIILGIVGEKLDMPDMKNGFLFDGFPRTIPQAESLDSMLKSRSEAIDAVVSIEVQDKIVIDRLLKRAEIEGRSDDNSETIENRLKVYYEQTEPLKQYYRDRGLLQSIDGIGTVDEVFERIRAVLG</sequence>
<dbReference type="InterPro" id="IPR033690">
    <property type="entry name" value="Adenylat_kinase_CS"/>
</dbReference>
<dbReference type="GO" id="GO:0005524">
    <property type="term" value="F:ATP binding"/>
    <property type="evidence" value="ECO:0007669"/>
    <property type="project" value="InterPro"/>
</dbReference>
<dbReference type="InterPro" id="IPR027417">
    <property type="entry name" value="P-loop_NTPase"/>
</dbReference>
<evidence type="ECO:0000256" key="3">
    <source>
        <dbReference type="ARBA" id="ARBA00022777"/>
    </source>
</evidence>
<dbReference type="GO" id="GO:0006139">
    <property type="term" value="P:nucleobase-containing compound metabolic process"/>
    <property type="evidence" value="ECO:0007669"/>
    <property type="project" value="InterPro"/>
</dbReference>
<dbReference type="SUPFAM" id="SSF52540">
    <property type="entry name" value="P-loop containing nucleoside triphosphate hydrolases"/>
    <property type="match status" value="1"/>
</dbReference>
<dbReference type="InterPro" id="IPR000850">
    <property type="entry name" value="Adenylat/UMP-CMP_kin"/>
</dbReference>
<dbReference type="AlphaFoldDB" id="X0ST46"/>
<keyword evidence="2" id="KW-0547">Nucleotide-binding</keyword>
<evidence type="ECO:0000256" key="1">
    <source>
        <dbReference type="ARBA" id="ARBA00022679"/>
    </source>
</evidence>
<dbReference type="PANTHER" id="PTHR23359">
    <property type="entry name" value="NUCLEOTIDE KINASE"/>
    <property type="match status" value="1"/>
</dbReference>
<keyword evidence="3" id="KW-0418">Kinase</keyword>
<keyword evidence="1" id="KW-0808">Transferase</keyword>
<dbReference type="NCBIfam" id="NF011100">
    <property type="entry name" value="PRK14527.1"/>
    <property type="match status" value="1"/>
</dbReference>
<organism evidence="4">
    <name type="scientific">marine sediment metagenome</name>
    <dbReference type="NCBI Taxonomy" id="412755"/>
    <lineage>
        <taxon>unclassified sequences</taxon>
        <taxon>metagenomes</taxon>
        <taxon>ecological metagenomes</taxon>
    </lineage>
</organism>
<dbReference type="Gene3D" id="3.40.50.300">
    <property type="entry name" value="P-loop containing nucleotide triphosphate hydrolases"/>
    <property type="match status" value="1"/>
</dbReference>
<comment type="caution">
    <text evidence="4">The sequence shown here is derived from an EMBL/GenBank/DDBJ whole genome shotgun (WGS) entry which is preliminary data.</text>
</comment>
<name>X0ST46_9ZZZZ</name>
<dbReference type="HAMAP" id="MF_00235">
    <property type="entry name" value="Adenylate_kinase_Adk"/>
    <property type="match status" value="1"/>
</dbReference>
<protein>
    <recommendedName>
        <fullName evidence="5">Adenylate kinase active site lid domain-containing protein</fullName>
    </recommendedName>
</protein>
<evidence type="ECO:0000313" key="4">
    <source>
        <dbReference type="EMBL" id="GAF79092.1"/>
    </source>
</evidence>
<reference evidence="4" key="1">
    <citation type="journal article" date="2014" name="Front. Microbiol.">
        <title>High frequency of phylogenetically diverse reductive dehalogenase-homologous genes in deep subseafloor sedimentary metagenomes.</title>
        <authorList>
            <person name="Kawai M."/>
            <person name="Futagami T."/>
            <person name="Toyoda A."/>
            <person name="Takaki Y."/>
            <person name="Nishi S."/>
            <person name="Hori S."/>
            <person name="Arai W."/>
            <person name="Tsubouchi T."/>
            <person name="Morono Y."/>
            <person name="Uchiyama I."/>
            <person name="Ito T."/>
            <person name="Fujiyama A."/>
            <person name="Inagaki F."/>
            <person name="Takami H."/>
        </authorList>
    </citation>
    <scope>NUCLEOTIDE SEQUENCE</scope>
    <source>
        <strain evidence="4">Expedition CK06-06</strain>
    </source>
</reference>
<dbReference type="PRINTS" id="PR00094">
    <property type="entry name" value="ADENYLTKNASE"/>
</dbReference>
<accession>X0ST46</accession>
<evidence type="ECO:0008006" key="5">
    <source>
        <dbReference type="Google" id="ProtNLM"/>
    </source>
</evidence>
<dbReference type="NCBIfam" id="NF011105">
    <property type="entry name" value="PRK14532.1"/>
    <property type="match status" value="1"/>
</dbReference>